<dbReference type="RefSeq" id="XP_022251547.1">
    <property type="nucleotide sequence ID" value="XM_022395839.1"/>
</dbReference>
<dbReference type="InterPro" id="IPR023397">
    <property type="entry name" value="SAM-dep_MeTrfase_MraW_recog"/>
</dbReference>
<dbReference type="PANTHER" id="PTHR11265">
    <property type="entry name" value="S-ADENOSYL-METHYLTRANSFERASE MRAW"/>
    <property type="match status" value="1"/>
</dbReference>
<evidence type="ECO:0000313" key="7">
    <source>
        <dbReference type="RefSeq" id="XP_013783466.1"/>
    </source>
</evidence>
<sequence length="380" mass="42718">MNMESAGRHITHLCATGMRVLRLKSLAAGIRPLSYDIRSQVVPNHADPVQRHKPVMTKEVLAMLEPKSRETFIDMTFGAGGHTREILLAAENLKVFGLDRDPTACYLASEMSKTFPNSLVPLLGKFSELPKLLQQEGVKEESIDGILLDAGCSSMQLDDPCRGFSLSKNCPLDLRMDGERYPGEPTGADVINTLDARSLAKIFKTYGEEKQAKKIAQAIIDARFMLQKITTSSQLADLVASTLNHDFRLDKLKRKSHSATKVFQALRIFVNNELNELNYAMEVAFRYLRPGGRLVVLTFHSLEDRIIKRHMLGIDLDEPLSPSLTQKYKNAARLHSQNEMNLIMTKRWLPINNKVIVPTEEEVLKNPRARSAKLRAAKKL</sequence>
<dbReference type="Proteomes" id="UP000694941">
    <property type="component" value="Unplaced"/>
</dbReference>
<organism evidence="5 6">
    <name type="scientific">Limulus polyphemus</name>
    <name type="common">Atlantic horseshoe crab</name>
    <dbReference type="NCBI Taxonomy" id="6850"/>
    <lineage>
        <taxon>Eukaryota</taxon>
        <taxon>Metazoa</taxon>
        <taxon>Ecdysozoa</taxon>
        <taxon>Arthropoda</taxon>
        <taxon>Chelicerata</taxon>
        <taxon>Merostomata</taxon>
        <taxon>Xiphosura</taxon>
        <taxon>Limulidae</taxon>
        <taxon>Limulus</taxon>
    </lineage>
</organism>
<evidence type="ECO:0000313" key="10">
    <source>
        <dbReference type="RefSeq" id="XP_022251548.1"/>
    </source>
</evidence>
<evidence type="ECO:0000313" key="6">
    <source>
        <dbReference type="RefSeq" id="XP_013783463.1"/>
    </source>
</evidence>
<gene>
    <name evidence="6 7 8 9 10" type="primary">LOC106467639</name>
</gene>
<evidence type="ECO:0000256" key="1">
    <source>
        <dbReference type="ARBA" id="ARBA00010396"/>
    </source>
</evidence>
<dbReference type="InterPro" id="IPR002903">
    <property type="entry name" value="RsmH"/>
</dbReference>
<accession>A0ABM1BJX8</accession>
<evidence type="ECO:0000313" key="8">
    <source>
        <dbReference type="RefSeq" id="XP_013783467.1"/>
    </source>
</evidence>
<reference evidence="6 7" key="1">
    <citation type="submission" date="2025-05" db="UniProtKB">
        <authorList>
            <consortium name="RefSeq"/>
        </authorList>
    </citation>
    <scope>IDENTIFICATION</scope>
    <source>
        <tissue evidence="6 7">Muscle</tissue>
    </source>
</reference>
<dbReference type="Gene3D" id="1.10.150.170">
    <property type="entry name" value="Putative methyltransferase TM0872, insert domain"/>
    <property type="match status" value="1"/>
</dbReference>
<dbReference type="RefSeq" id="XP_013783467.1">
    <property type="nucleotide sequence ID" value="XM_013928013.2"/>
</dbReference>
<dbReference type="Gene3D" id="3.40.50.150">
    <property type="entry name" value="Vaccinia Virus protein VP39"/>
    <property type="match status" value="1"/>
</dbReference>
<dbReference type="RefSeq" id="XP_022251548.1">
    <property type="nucleotide sequence ID" value="XM_022395840.1"/>
</dbReference>
<keyword evidence="3" id="KW-0808">Transferase</keyword>
<comment type="similarity">
    <text evidence="1">Belongs to the methyltransferase superfamily. RsmH family.</text>
</comment>
<dbReference type="SUPFAM" id="SSF81799">
    <property type="entry name" value="Putative methyltransferase TM0872, insert domain"/>
    <property type="match status" value="1"/>
</dbReference>
<evidence type="ECO:0000313" key="9">
    <source>
        <dbReference type="RefSeq" id="XP_022251547.1"/>
    </source>
</evidence>
<protein>
    <submittedName>
        <fullName evidence="6 7">Probable methyltransferase-like protein 15 homolog</fullName>
    </submittedName>
</protein>
<dbReference type="RefSeq" id="XP_013783466.1">
    <property type="nucleotide sequence ID" value="XM_013928012.2"/>
</dbReference>
<keyword evidence="2" id="KW-0489">Methyltransferase</keyword>
<dbReference type="InterPro" id="IPR029063">
    <property type="entry name" value="SAM-dependent_MTases_sf"/>
</dbReference>
<dbReference type="Pfam" id="PF01795">
    <property type="entry name" value="Methyltransf_5"/>
    <property type="match status" value="1"/>
</dbReference>
<evidence type="ECO:0000256" key="4">
    <source>
        <dbReference type="ARBA" id="ARBA00022691"/>
    </source>
</evidence>
<name>A0ABM1BJX8_LIMPO</name>
<dbReference type="NCBIfam" id="TIGR00006">
    <property type="entry name" value="16S rRNA (cytosine(1402)-N(4))-methyltransferase RsmH"/>
    <property type="match status" value="1"/>
</dbReference>
<dbReference type="SUPFAM" id="SSF53335">
    <property type="entry name" value="S-adenosyl-L-methionine-dependent methyltransferases"/>
    <property type="match status" value="1"/>
</dbReference>
<evidence type="ECO:0000313" key="5">
    <source>
        <dbReference type="Proteomes" id="UP000694941"/>
    </source>
</evidence>
<proteinExistence type="inferred from homology"/>
<keyword evidence="5" id="KW-1185">Reference proteome</keyword>
<dbReference type="RefSeq" id="XP_013783463.1">
    <property type="nucleotide sequence ID" value="XM_013928009.1"/>
</dbReference>
<evidence type="ECO:0000256" key="2">
    <source>
        <dbReference type="ARBA" id="ARBA00022603"/>
    </source>
</evidence>
<dbReference type="PANTHER" id="PTHR11265:SF0">
    <property type="entry name" value="12S RRNA N4-METHYLCYTIDINE METHYLTRANSFERASE"/>
    <property type="match status" value="1"/>
</dbReference>
<dbReference type="HAMAP" id="MF_01007">
    <property type="entry name" value="16SrRNA_methyltr_H"/>
    <property type="match status" value="1"/>
</dbReference>
<dbReference type="GeneID" id="106467639"/>
<evidence type="ECO:0000256" key="3">
    <source>
        <dbReference type="ARBA" id="ARBA00022679"/>
    </source>
</evidence>
<keyword evidence="4" id="KW-0949">S-adenosyl-L-methionine</keyword>